<evidence type="ECO:0000256" key="6">
    <source>
        <dbReference type="SAM" id="MobiDB-lite"/>
    </source>
</evidence>
<reference evidence="10 11" key="1">
    <citation type="journal article" date="2014" name="Nat. Commun.">
        <title>Klebsormidium flaccidum genome reveals primary factors for plant terrestrial adaptation.</title>
        <authorList>
            <person name="Hori K."/>
            <person name="Maruyama F."/>
            <person name="Fujisawa T."/>
            <person name="Togashi T."/>
            <person name="Yamamoto N."/>
            <person name="Seo M."/>
            <person name="Sato S."/>
            <person name="Yamada T."/>
            <person name="Mori H."/>
            <person name="Tajima N."/>
            <person name="Moriyama T."/>
            <person name="Ikeuchi M."/>
            <person name="Watanabe M."/>
            <person name="Wada H."/>
            <person name="Kobayashi K."/>
            <person name="Saito M."/>
            <person name="Masuda T."/>
            <person name="Sasaki-Sekimoto Y."/>
            <person name="Mashiguchi K."/>
            <person name="Awai K."/>
            <person name="Shimojima M."/>
            <person name="Masuda S."/>
            <person name="Iwai M."/>
            <person name="Nobusawa T."/>
            <person name="Narise T."/>
            <person name="Kondo S."/>
            <person name="Saito H."/>
            <person name="Sato R."/>
            <person name="Murakawa M."/>
            <person name="Ihara Y."/>
            <person name="Oshima-Yamada Y."/>
            <person name="Ohtaka K."/>
            <person name="Satoh M."/>
            <person name="Sonobe K."/>
            <person name="Ishii M."/>
            <person name="Ohtani R."/>
            <person name="Kanamori-Sato M."/>
            <person name="Honoki R."/>
            <person name="Miyazaki D."/>
            <person name="Mochizuki H."/>
            <person name="Umetsu J."/>
            <person name="Higashi K."/>
            <person name="Shibata D."/>
            <person name="Kamiya Y."/>
            <person name="Sato N."/>
            <person name="Nakamura Y."/>
            <person name="Tabata S."/>
            <person name="Ida S."/>
            <person name="Kurokawa K."/>
            <person name="Ohta H."/>
        </authorList>
    </citation>
    <scope>NUCLEOTIDE SEQUENCE [LARGE SCALE GENOMIC DNA]</scope>
    <source>
        <strain evidence="10 11">NIES-2285</strain>
    </source>
</reference>
<dbReference type="PANTHER" id="PTHR10877:SF183">
    <property type="entry name" value="AT14535P-RELATED"/>
    <property type="match status" value="1"/>
</dbReference>
<keyword evidence="5 7" id="KW-0472">Membrane</keyword>
<feature type="non-terminal residue" evidence="10">
    <location>
        <position position="635"/>
    </location>
</feature>
<dbReference type="EMBL" id="DF237275">
    <property type="protein sequence ID" value="GAQ87018.1"/>
    <property type="molecule type" value="Genomic_DNA"/>
</dbReference>
<dbReference type="InterPro" id="IPR013122">
    <property type="entry name" value="PKD1_2_channel"/>
</dbReference>
<sequence length="635" mass="71015">MGLTRVHPLPSKLRPAASHEVSDSLGDVSAAKKAAKKLKQVYDESKLLREFLLYLAFVAVFSFVSFCSKPGITQYHLTTEAKSVWGPTDVNQVADIWTWLENTFLTTTYPQVDYNGGLLDRTSRLYVLGQARLAGGIRLRQVRSRDVPCQIPGSLKQVYGQIQQCTSPYSSSNRDHDPVLADLAPPQNFTLPLLYQDYGALNTSSWYWQAGDYSKYSQDGFALDLIPNLGPKDLANLVLGCRPFLEAGLRACMQKQGVSAPSIYGQRMAQNGSLPAPLPNCNQSDPLLVPPSLDVSRCAAVCPSMPYVGFQQLLQLASDAQCGLCACQPDLSPVCSQTCNASALASQQMALLQANDWIDHKTRAVIVDLTLFEADYNLFTTVRVLFELPPFGGAYGKPVVRTNRLYRYVTSMDKVVLAFEIIFCAMVAWYTLEEGFELYWEGWRAYFSQAWNICDWANLVIFYAVIALRVTALVSLNRFRLEADTTKYVDFQAIGYTSTQELNVSALNFFLVYFKLFKFLSRVPRMEVILSTLTLAAVDLCLFSVTAVIIMFGFSAAFYVCFGMEVYRWRTLGASLGSLVRLILGDIDYDSMVQANAIMAPILFYTYAGVVWFILMQMFVAIITESYQEIKDSQQ</sequence>
<feature type="transmembrane region" description="Helical" evidence="7">
    <location>
        <begin position="415"/>
        <end position="432"/>
    </location>
</feature>
<organism evidence="10 11">
    <name type="scientific">Klebsormidium nitens</name>
    <name type="common">Green alga</name>
    <name type="synonym">Ulothrix nitens</name>
    <dbReference type="NCBI Taxonomy" id="105231"/>
    <lineage>
        <taxon>Eukaryota</taxon>
        <taxon>Viridiplantae</taxon>
        <taxon>Streptophyta</taxon>
        <taxon>Klebsormidiophyceae</taxon>
        <taxon>Klebsormidiales</taxon>
        <taxon>Klebsormidiaceae</taxon>
        <taxon>Klebsormidium</taxon>
    </lineage>
</organism>
<accession>A0A1Y1IFY2</accession>
<feature type="domain" description="Polycystin cation channel PKD1/PKD2" evidence="8">
    <location>
        <begin position="407"/>
        <end position="630"/>
    </location>
</feature>
<dbReference type="OrthoDB" id="2020600at2759"/>
<evidence type="ECO:0000259" key="9">
    <source>
        <dbReference type="Pfam" id="PF20519"/>
    </source>
</evidence>
<evidence type="ECO:0000256" key="4">
    <source>
        <dbReference type="ARBA" id="ARBA00022989"/>
    </source>
</evidence>
<feature type="transmembrane region" description="Helical" evidence="7">
    <location>
        <begin position="602"/>
        <end position="623"/>
    </location>
</feature>
<feature type="region of interest" description="Disordered" evidence="6">
    <location>
        <begin position="1"/>
        <end position="20"/>
    </location>
</feature>
<comment type="similarity">
    <text evidence="2">Belongs to the polycystin family.</text>
</comment>
<evidence type="ECO:0000256" key="7">
    <source>
        <dbReference type="SAM" id="Phobius"/>
    </source>
</evidence>
<dbReference type="Pfam" id="PF08016">
    <property type="entry name" value="PKD_channel"/>
    <property type="match status" value="1"/>
</dbReference>
<evidence type="ECO:0000313" key="11">
    <source>
        <dbReference type="Proteomes" id="UP000054558"/>
    </source>
</evidence>
<evidence type="ECO:0000256" key="2">
    <source>
        <dbReference type="ARBA" id="ARBA00007200"/>
    </source>
</evidence>
<dbReference type="Gene3D" id="1.10.287.70">
    <property type="match status" value="1"/>
</dbReference>
<dbReference type="SUPFAM" id="SSF81324">
    <property type="entry name" value="Voltage-gated potassium channels"/>
    <property type="match status" value="1"/>
</dbReference>
<feature type="transmembrane region" description="Helical" evidence="7">
    <location>
        <begin position="456"/>
        <end position="476"/>
    </location>
</feature>
<feature type="domain" description="Polycystin" evidence="9">
    <location>
        <begin position="345"/>
        <end position="405"/>
    </location>
</feature>
<comment type="subcellular location">
    <subcellularLocation>
        <location evidence="1">Membrane</location>
        <topology evidence="1">Multi-pass membrane protein</topology>
    </subcellularLocation>
</comment>
<evidence type="ECO:0000259" key="8">
    <source>
        <dbReference type="Pfam" id="PF08016"/>
    </source>
</evidence>
<dbReference type="Pfam" id="PF20519">
    <property type="entry name" value="Polycystin_dom"/>
    <property type="match status" value="2"/>
</dbReference>
<evidence type="ECO:0000256" key="3">
    <source>
        <dbReference type="ARBA" id="ARBA00022692"/>
    </source>
</evidence>
<dbReference type="InterPro" id="IPR051223">
    <property type="entry name" value="Polycystin"/>
</dbReference>
<evidence type="ECO:0000256" key="5">
    <source>
        <dbReference type="ARBA" id="ARBA00023136"/>
    </source>
</evidence>
<dbReference type="AlphaFoldDB" id="A0A1Y1IFY2"/>
<gene>
    <name evidence="10" type="ORF">KFL_003260010</name>
</gene>
<proteinExistence type="inferred from homology"/>
<evidence type="ECO:0008006" key="12">
    <source>
        <dbReference type="Google" id="ProtNLM"/>
    </source>
</evidence>
<feature type="transmembrane region" description="Helical" evidence="7">
    <location>
        <begin position="51"/>
        <end position="68"/>
    </location>
</feature>
<evidence type="ECO:0000313" key="10">
    <source>
        <dbReference type="EMBL" id="GAQ87018.1"/>
    </source>
</evidence>
<name>A0A1Y1IFY2_KLENI</name>
<evidence type="ECO:0000256" key="1">
    <source>
        <dbReference type="ARBA" id="ARBA00004141"/>
    </source>
</evidence>
<dbReference type="InterPro" id="IPR046791">
    <property type="entry name" value="Polycystin_dom"/>
</dbReference>
<feature type="domain" description="Polycystin" evidence="9">
    <location>
        <begin position="89"/>
        <end position="225"/>
    </location>
</feature>
<dbReference type="GO" id="GO:0016020">
    <property type="term" value="C:membrane"/>
    <property type="evidence" value="ECO:0007669"/>
    <property type="project" value="UniProtKB-SubCell"/>
</dbReference>
<keyword evidence="3 7" id="KW-0812">Transmembrane</keyword>
<dbReference type="PANTHER" id="PTHR10877">
    <property type="entry name" value="POLYCYSTIN FAMILY MEMBER"/>
    <property type="match status" value="1"/>
</dbReference>
<keyword evidence="4 7" id="KW-1133">Transmembrane helix</keyword>
<dbReference type="STRING" id="105231.A0A1Y1IFY2"/>
<protein>
    <recommendedName>
        <fullName evidence="12">Polycystin cation channel PKD1/PKD2 domain-containing protein</fullName>
    </recommendedName>
</protein>
<dbReference type="Proteomes" id="UP000054558">
    <property type="component" value="Unassembled WGS sequence"/>
</dbReference>
<keyword evidence="11" id="KW-1185">Reference proteome</keyword>
<feature type="transmembrane region" description="Helical" evidence="7">
    <location>
        <begin position="528"/>
        <end position="560"/>
    </location>
</feature>